<gene>
    <name evidence="1" type="ORF">UFOPK2360_01330</name>
</gene>
<dbReference type="EMBL" id="CAEZXH010000122">
    <property type="protein sequence ID" value="CAB4694822.1"/>
    <property type="molecule type" value="Genomic_DNA"/>
</dbReference>
<proteinExistence type="predicted"/>
<accession>A0A6J6P8P9</accession>
<dbReference type="AlphaFoldDB" id="A0A6J6P8P9"/>
<sequence>MENIGEAAATGILAGQAVAEKIGGPFYDNSKTNYATLLDEGDAGRYNLGLSGDDGINGMLGVLAQMPRVSAPAANVAKAAALDPVKYTSTKPTILLANENDRLVWPGQTAAYVAERSAKFAPTLAAYESALSAYESAVVARDKKIATATSAVSKAKTATAKKKAKAALATAKAITAPVAPTMPISNVVALYAMSPTEYTIYSASGLPDLASVGAASGVGHEQFTTPQLMAFVEMLDAAAKSGKLDIKPESWEALGINGDLDYLPIPLKY</sequence>
<organism evidence="1">
    <name type="scientific">freshwater metagenome</name>
    <dbReference type="NCBI Taxonomy" id="449393"/>
    <lineage>
        <taxon>unclassified sequences</taxon>
        <taxon>metagenomes</taxon>
        <taxon>ecological metagenomes</taxon>
    </lineage>
</organism>
<name>A0A6J6P8P9_9ZZZZ</name>
<reference evidence="1" key="1">
    <citation type="submission" date="2020-05" db="EMBL/GenBank/DDBJ databases">
        <authorList>
            <person name="Chiriac C."/>
            <person name="Salcher M."/>
            <person name="Ghai R."/>
            <person name="Kavagutti S V."/>
        </authorList>
    </citation>
    <scope>NUCLEOTIDE SEQUENCE</scope>
</reference>
<evidence type="ECO:0000313" key="1">
    <source>
        <dbReference type="EMBL" id="CAB4694822.1"/>
    </source>
</evidence>
<protein>
    <submittedName>
        <fullName evidence="1">Unannotated protein</fullName>
    </submittedName>
</protein>